<gene>
    <name evidence="8" type="primary">SWPV2-235</name>
</gene>
<comment type="subcellular location">
    <subcellularLocation>
        <location evidence="1">Virion</location>
    </subcellularLocation>
</comment>
<sequence>MAGKRVTQQQHSSFDEFVDAMHKIKPQLKTILSHIGTITSNPPPNGQLPENYTSQNSNLQNKEVVSAGARKSRCSTTVKKPCNPRRRTTTMSSNEQEIQAVTNSGKIVYGVVKDGRLEVKGHVGEIKEDLLGLDLDVVNAGRKVRTRRSRKKCTMMDNDKFMDNNGML</sequence>
<keyword evidence="3" id="KW-0426">Late protein</keyword>
<dbReference type="InterPro" id="IPR006744">
    <property type="entry name" value="Poxvirus_A12"/>
</dbReference>
<reference evidence="8" key="1">
    <citation type="journal article" date="2017" name="BMC Genomics">
        <title>Genomic characterization of two novel pathogenic avipoxviruses isolated from pacific shearwaters (Ardenna spp.).</title>
        <authorList>
            <person name="Sarker S."/>
            <person name="Das S."/>
            <person name="Lavers J.L."/>
            <person name="Hutton I."/>
            <person name="Helbig K."/>
            <person name="Imbery J."/>
            <person name="Upton C."/>
            <person name="Raidal S.R."/>
        </authorList>
    </citation>
    <scope>NUCLEOTIDE SEQUENCE [LARGE SCALE GENOMIC DNA]</scope>
    <source>
        <strain evidence="8">SWPV-2</strain>
    </source>
</reference>
<evidence type="ECO:0000256" key="4">
    <source>
        <dbReference type="ARBA" id="ARBA00024862"/>
    </source>
</evidence>
<comment type="similarity">
    <text evidence="5">Belongs to the orthopoxvirus OPG138 family.</text>
</comment>
<dbReference type="Pfam" id="PF04651">
    <property type="entry name" value="Pox_A12"/>
    <property type="match status" value="1"/>
</dbReference>
<proteinExistence type="inferred from homology"/>
<evidence type="ECO:0000313" key="8">
    <source>
        <dbReference type="EMBL" id="ARE67486.1"/>
    </source>
</evidence>
<dbReference type="GO" id="GO:0044423">
    <property type="term" value="C:virion component"/>
    <property type="evidence" value="ECO:0007669"/>
    <property type="project" value="UniProtKB-KW"/>
</dbReference>
<evidence type="ECO:0000256" key="2">
    <source>
        <dbReference type="ARBA" id="ARBA00022844"/>
    </source>
</evidence>
<keyword evidence="2" id="KW-0946">Virion</keyword>
<evidence type="ECO:0000256" key="3">
    <source>
        <dbReference type="ARBA" id="ARBA00022921"/>
    </source>
</evidence>
<accession>A0A1V0QGJ0</accession>
<evidence type="ECO:0000256" key="5">
    <source>
        <dbReference type="ARBA" id="ARBA00034774"/>
    </source>
</evidence>
<dbReference type="Proteomes" id="UP000319767">
    <property type="component" value="Segment"/>
</dbReference>
<organism evidence="8">
    <name type="scientific">Shearwaterpox virus</name>
    <dbReference type="NCBI Taxonomy" id="1974596"/>
    <lineage>
        <taxon>Viruses</taxon>
        <taxon>Varidnaviria</taxon>
        <taxon>Bamfordvirae</taxon>
        <taxon>Nucleocytoviricota</taxon>
        <taxon>Pokkesviricetes</taxon>
        <taxon>Chitovirales</taxon>
        <taxon>Poxviridae</taxon>
        <taxon>Chordopoxvirinae</taxon>
        <taxon>Avipoxvirus</taxon>
        <taxon>Avipoxvirus canarypox</taxon>
        <taxon>Canarypox virus</taxon>
    </lineage>
</organism>
<dbReference type="EMBL" id="KX857215">
    <property type="protein sequence ID" value="ARE67486.1"/>
    <property type="molecule type" value="Genomic_DNA"/>
</dbReference>
<comment type="function">
    <text evidence="4">Component of the virion core that undergoes proteolytic processing during the immature virion (IV) to mature virion (MV) transition. Essential for the formation of a structurally normal core.</text>
</comment>
<feature type="region of interest" description="Disordered" evidence="7">
    <location>
        <begin position="65"/>
        <end position="93"/>
    </location>
</feature>
<evidence type="ECO:0000256" key="7">
    <source>
        <dbReference type="SAM" id="MobiDB-lite"/>
    </source>
</evidence>
<evidence type="ECO:0000256" key="6">
    <source>
        <dbReference type="ARBA" id="ARBA00034854"/>
    </source>
</evidence>
<protein>
    <recommendedName>
        <fullName evidence="6">25 kDa core protein OPG138</fullName>
    </recommendedName>
</protein>
<name>A0A1V0QGJ0_CNPV</name>
<evidence type="ECO:0000256" key="1">
    <source>
        <dbReference type="ARBA" id="ARBA00004328"/>
    </source>
</evidence>